<dbReference type="PANTHER" id="PTHR45947">
    <property type="entry name" value="SULFOQUINOVOSYL TRANSFERASE SQD2"/>
    <property type="match status" value="1"/>
</dbReference>
<dbReference type="SUPFAM" id="SSF53756">
    <property type="entry name" value="UDP-Glycosyltransferase/glycogen phosphorylase"/>
    <property type="match status" value="1"/>
</dbReference>
<dbReference type="GO" id="GO:0016757">
    <property type="term" value="F:glycosyltransferase activity"/>
    <property type="evidence" value="ECO:0007669"/>
    <property type="project" value="InterPro"/>
</dbReference>
<keyword evidence="3" id="KW-0808">Transferase</keyword>
<dbReference type="EMBL" id="JEMA01000387">
    <property type="protein sequence ID" value="KYF70579.1"/>
    <property type="molecule type" value="Genomic_DNA"/>
</dbReference>
<dbReference type="InterPro" id="IPR001296">
    <property type="entry name" value="Glyco_trans_1"/>
</dbReference>
<feature type="domain" description="Glycosyl transferase family 1" evidence="1">
    <location>
        <begin position="213"/>
        <end position="360"/>
    </location>
</feature>
<dbReference type="PANTHER" id="PTHR45947:SF3">
    <property type="entry name" value="SULFOQUINOVOSYL TRANSFERASE SQD2"/>
    <property type="match status" value="1"/>
</dbReference>
<dbReference type="Pfam" id="PF13439">
    <property type="entry name" value="Glyco_transf_4"/>
    <property type="match status" value="1"/>
</dbReference>
<dbReference type="AlphaFoldDB" id="A0A150QRJ5"/>
<comment type="caution">
    <text evidence="3">The sequence shown here is derived from an EMBL/GenBank/DDBJ whole genome shotgun (WGS) entry which is preliminary data.</text>
</comment>
<evidence type="ECO:0000313" key="4">
    <source>
        <dbReference type="Proteomes" id="UP000075260"/>
    </source>
</evidence>
<protein>
    <submittedName>
        <fullName evidence="3">Glycosyltransferase</fullName>
    </submittedName>
</protein>
<dbReference type="OrthoDB" id="9802525at2"/>
<name>A0A150QRJ5_SORCE</name>
<dbReference type="Gene3D" id="3.40.50.2000">
    <property type="entry name" value="Glycogen Phosphorylase B"/>
    <property type="match status" value="2"/>
</dbReference>
<feature type="domain" description="Glycosyltransferase subfamily 4-like N-terminal" evidence="2">
    <location>
        <begin position="15"/>
        <end position="183"/>
    </location>
</feature>
<gene>
    <name evidence="3" type="ORF">BE15_36985</name>
</gene>
<accession>A0A150QRJ5</accession>
<dbReference type="Proteomes" id="UP000075260">
    <property type="component" value="Unassembled WGS sequence"/>
</dbReference>
<reference evidence="3 4" key="1">
    <citation type="submission" date="2014-02" db="EMBL/GenBank/DDBJ databases">
        <title>The small core and large imbalanced accessory genome model reveals a collaborative survival strategy of Sorangium cellulosum strains in nature.</title>
        <authorList>
            <person name="Han K."/>
            <person name="Peng R."/>
            <person name="Blom J."/>
            <person name="Li Y.-Z."/>
        </authorList>
    </citation>
    <scope>NUCLEOTIDE SEQUENCE [LARGE SCALE GENOMIC DNA]</scope>
    <source>
        <strain evidence="3 4">So0008-312</strain>
    </source>
</reference>
<dbReference type="RefSeq" id="WP_061607544.1">
    <property type="nucleotide sequence ID" value="NZ_CP162579.1"/>
</dbReference>
<dbReference type="InterPro" id="IPR028098">
    <property type="entry name" value="Glyco_trans_4-like_N"/>
</dbReference>
<dbReference type="Pfam" id="PF00534">
    <property type="entry name" value="Glycos_transf_1"/>
    <property type="match status" value="1"/>
</dbReference>
<proteinExistence type="predicted"/>
<dbReference type="InterPro" id="IPR050194">
    <property type="entry name" value="Glycosyltransferase_grp1"/>
</dbReference>
<evidence type="ECO:0000259" key="1">
    <source>
        <dbReference type="Pfam" id="PF00534"/>
    </source>
</evidence>
<evidence type="ECO:0000313" key="3">
    <source>
        <dbReference type="EMBL" id="KYF70579.1"/>
    </source>
</evidence>
<evidence type="ECO:0000259" key="2">
    <source>
        <dbReference type="Pfam" id="PF13439"/>
    </source>
</evidence>
<organism evidence="3 4">
    <name type="scientific">Sorangium cellulosum</name>
    <name type="common">Polyangium cellulosum</name>
    <dbReference type="NCBI Taxonomy" id="56"/>
    <lineage>
        <taxon>Bacteria</taxon>
        <taxon>Pseudomonadati</taxon>
        <taxon>Myxococcota</taxon>
        <taxon>Polyangia</taxon>
        <taxon>Polyangiales</taxon>
        <taxon>Polyangiaceae</taxon>
        <taxon>Sorangium</taxon>
    </lineage>
</organism>
<sequence>MKILDVAEFFSSRGGGVRSYLEELVRQGSRRGHEVVVVAPGPRDEEVALEQGRIVRVAGPPMPYDPTYHALLRLGAVRAIIRREAPDVLQASAPYTAALVVAGERTVPLRTFVYHSDQISTYAAPLLDRLRPRAVARALEGALFAWPRALSRRFDATIAPGTFIAEQLSAHGCERVHRVTFGVRRESFDPSRADPALRRSLLGRFADEPSAVLLLVACRLAVEKRVALVIDAARELAARRPVALAILGDGPERARLERRAAALPQVSFLGFAKDRATYAALLASADVFVHGGAAETFGFVLGEALCSGLPLVVPAAGAAMDFVSPGAAETYPARAPAAEVAAAIERVLQRPRGERAAAARAAGERLPASDEHFDALFALYADLLARGQAEGRAARRPPPPPHP</sequence>